<evidence type="ECO:0000259" key="1">
    <source>
        <dbReference type="Pfam" id="PF17931"/>
    </source>
</evidence>
<evidence type="ECO:0000313" key="3">
    <source>
        <dbReference type="Proteomes" id="UP000198384"/>
    </source>
</evidence>
<dbReference type="Proteomes" id="UP000198384">
    <property type="component" value="Unassembled WGS sequence"/>
</dbReference>
<dbReference type="Gene3D" id="1.10.357.10">
    <property type="entry name" value="Tetracycline Repressor, domain 2"/>
    <property type="match status" value="1"/>
</dbReference>
<name>A0A238YRW6_9FLAO</name>
<reference evidence="2 3" key="1">
    <citation type="submission" date="2017-06" db="EMBL/GenBank/DDBJ databases">
        <authorList>
            <person name="Kim H.J."/>
            <person name="Triplett B.A."/>
        </authorList>
    </citation>
    <scope>NUCLEOTIDE SEQUENCE [LARGE SCALE GENOMIC DNA]</scope>
    <source>
        <strain evidence="2 3">DSM 29150</strain>
    </source>
</reference>
<feature type="domain" description="Tetracyclin repressor-like C-terminal" evidence="1">
    <location>
        <begin position="83"/>
        <end position="209"/>
    </location>
</feature>
<dbReference type="Pfam" id="PF17931">
    <property type="entry name" value="TetR_C_23"/>
    <property type="match status" value="1"/>
</dbReference>
<organism evidence="2 3">
    <name type="scientific">Lutibacter agarilyticus</name>
    <dbReference type="NCBI Taxonomy" id="1109740"/>
    <lineage>
        <taxon>Bacteria</taxon>
        <taxon>Pseudomonadati</taxon>
        <taxon>Bacteroidota</taxon>
        <taxon>Flavobacteriia</taxon>
        <taxon>Flavobacteriales</taxon>
        <taxon>Flavobacteriaceae</taxon>
        <taxon>Lutibacter</taxon>
    </lineage>
</organism>
<protein>
    <recommendedName>
        <fullName evidence="1">Tetracyclin repressor-like C-terminal domain-containing protein</fullName>
    </recommendedName>
</protein>
<dbReference type="EMBL" id="FZNT01000010">
    <property type="protein sequence ID" value="SNR73404.1"/>
    <property type="molecule type" value="Genomic_DNA"/>
</dbReference>
<evidence type="ECO:0000313" key="2">
    <source>
        <dbReference type="EMBL" id="SNR73404.1"/>
    </source>
</evidence>
<dbReference type="SUPFAM" id="SSF48498">
    <property type="entry name" value="Tetracyclin repressor-like, C-terminal domain"/>
    <property type="match status" value="1"/>
</dbReference>
<dbReference type="OrthoDB" id="977687at2"/>
<gene>
    <name evidence="2" type="ORF">SAMN06265371_11095</name>
</gene>
<dbReference type="InterPro" id="IPR036271">
    <property type="entry name" value="Tet_transcr_reg_TetR-rel_C_sf"/>
</dbReference>
<proteinExistence type="predicted"/>
<keyword evidence="3" id="KW-1185">Reference proteome</keyword>
<dbReference type="InterPro" id="IPR041673">
    <property type="entry name" value="TetR_C_23"/>
</dbReference>
<accession>A0A238YRW6</accession>
<dbReference type="AlphaFoldDB" id="A0A238YRW6"/>
<sequence>MSNKKINAIEIITMYMNFVLENNTKPTTVYAFAKENKFEEALFYAHFGSFEAVEKSIFNAFYENTISVLEKSKDYQTFDARNKLLSFYYTFFENLTANRSYVSAVINADSMQLKKLSTLSELKNSFTTYIDSLEIETIDLKQKNLAQIQQKSIKESAWLQLLITIKFWLNDSSASFEKTDIFIEKSVNTSFDIIDTTPFKSIIDLGKFLYKEKMNLNF</sequence>